<gene>
    <name evidence="2" type="ORF">SCUD_LOCUS10874</name>
</gene>
<protein>
    <submittedName>
        <fullName evidence="2 4">Uncharacterized protein</fullName>
    </submittedName>
</protein>
<evidence type="ECO:0000313" key="4">
    <source>
        <dbReference type="WBParaSite" id="SCUD_0001087401-mRNA-1"/>
    </source>
</evidence>
<dbReference type="EMBL" id="UZAK01034050">
    <property type="protein sequence ID" value="VDP41966.1"/>
    <property type="molecule type" value="Genomic_DNA"/>
</dbReference>
<dbReference type="Proteomes" id="UP000279833">
    <property type="component" value="Unassembled WGS sequence"/>
</dbReference>
<dbReference type="WBParaSite" id="SCUD_0001087401-mRNA-1">
    <property type="protein sequence ID" value="SCUD_0001087401-mRNA-1"/>
    <property type="gene ID" value="SCUD_0001087401"/>
</dbReference>
<evidence type="ECO:0000313" key="2">
    <source>
        <dbReference type="EMBL" id="VDP41966.1"/>
    </source>
</evidence>
<evidence type="ECO:0000256" key="1">
    <source>
        <dbReference type="SAM" id="MobiDB-lite"/>
    </source>
</evidence>
<sequence>MLLGSQGITLQKTTSTIFPLLENLEDTNKLNEFKITLINTLQTLQDLPKEEETNMKDNWKGIKEIPTPECQELLGRNKHNHKKWIYIETLDKIKERKNEKKAINSSRTRTEKVKAQAE</sequence>
<keyword evidence="3" id="KW-1185">Reference proteome</keyword>
<organism evidence="4">
    <name type="scientific">Schistosoma curassoni</name>
    <dbReference type="NCBI Taxonomy" id="6186"/>
    <lineage>
        <taxon>Eukaryota</taxon>
        <taxon>Metazoa</taxon>
        <taxon>Spiralia</taxon>
        <taxon>Lophotrochozoa</taxon>
        <taxon>Platyhelminthes</taxon>
        <taxon>Trematoda</taxon>
        <taxon>Digenea</taxon>
        <taxon>Strigeidida</taxon>
        <taxon>Schistosomatoidea</taxon>
        <taxon>Schistosomatidae</taxon>
        <taxon>Schistosoma</taxon>
    </lineage>
</organism>
<dbReference type="STRING" id="6186.A0A183K797"/>
<evidence type="ECO:0000313" key="3">
    <source>
        <dbReference type="Proteomes" id="UP000279833"/>
    </source>
</evidence>
<feature type="region of interest" description="Disordered" evidence="1">
    <location>
        <begin position="97"/>
        <end position="118"/>
    </location>
</feature>
<name>A0A183K797_9TREM</name>
<reference evidence="2 3" key="2">
    <citation type="submission" date="2018-11" db="EMBL/GenBank/DDBJ databases">
        <authorList>
            <consortium name="Pathogen Informatics"/>
        </authorList>
    </citation>
    <scope>NUCLEOTIDE SEQUENCE [LARGE SCALE GENOMIC DNA]</scope>
    <source>
        <strain evidence="2">Dakar</strain>
        <strain evidence="3">Dakar, Senegal</strain>
    </source>
</reference>
<dbReference type="AlphaFoldDB" id="A0A183K797"/>
<reference evidence="4" key="1">
    <citation type="submission" date="2016-06" db="UniProtKB">
        <authorList>
            <consortium name="WormBaseParasite"/>
        </authorList>
    </citation>
    <scope>IDENTIFICATION</scope>
</reference>
<accession>A0A183K797</accession>
<proteinExistence type="predicted"/>